<comment type="caution">
    <text evidence="1">The sequence shown here is derived from an EMBL/GenBank/DDBJ whole genome shotgun (WGS) entry which is preliminary data.</text>
</comment>
<gene>
    <name evidence="1" type="ORF">ACAOBT_LOCUS12127</name>
</gene>
<dbReference type="Proteomes" id="UP001152888">
    <property type="component" value="Unassembled WGS sequence"/>
</dbReference>
<protein>
    <submittedName>
        <fullName evidence="1">Uncharacterized protein</fullName>
    </submittedName>
</protein>
<dbReference type="EMBL" id="CAKOFQ010006847">
    <property type="protein sequence ID" value="CAH1976404.1"/>
    <property type="molecule type" value="Genomic_DNA"/>
</dbReference>
<dbReference type="OrthoDB" id="6779946at2759"/>
<evidence type="ECO:0000313" key="2">
    <source>
        <dbReference type="Proteomes" id="UP001152888"/>
    </source>
</evidence>
<keyword evidence="2" id="KW-1185">Reference proteome</keyword>
<evidence type="ECO:0000313" key="1">
    <source>
        <dbReference type="EMBL" id="CAH1976404.1"/>
    </source>
</evidence>
<name>A0A9P0KMZ7_ACAOB</name>
<accession>A0A9P0KMZ7</accession>
<sequence length="68" mass="7865">MKAKEKSDYLKQNKVFINSDLTKKERVIRKTIRDLAAIEKAKGNAARVVYQYIIINGIKLRGTKKKTK</sequence>
<reference evidence="1" key="1">
    <citation type="submission" date="2022-03" db="EMBL/GenBank/DDBJ databases">
        <authorList>
            <person name="Sayadi A."/>
        </authorList>
    </citation>
    <scope>NUCLEOTIDE SEQUENCE</scope>
</reference>
<proteinExistence type="predicted"/>
<organism evidence="1 2">
    <name type="scientific">Acanthoscelides obtectus</name>
    <name type="common">Bean weevil</name>
    <name type="synonym">Bruchus obtectus</name>
    <dbReference type="NCBI Taxonomy" id="200917"/>
    <lineage>
        <taxon>Eukaryota</taxon>
        <taxon>Metazoa</taxon>
        <taxon>Ecdysozoa</taxon>
        <taxon>Arthropoda</taxon>
        <taxon>Hexapoda</taxon>
        <taxon>Insecta</taxon>
        <taxon>Pterygota</taxon>
        <taxon>Neoptera</taxon>
        <taxon>Endopterygota</taxon>
        <taxon>Coleoptera</taxon>
        <taxon>Polyphaga</taxon>
        <taxon>Cucujiformia</taxon>
        <taxon>Chrysomeloidea</taxon>
        <taxon>Chrysomelidae</taxon>
        <taxon>Bruchinae</taxon>
        <taxon>Bruchini</taxon>
        <taxon>Acanthoscelides</taxon>
    </lineage>
</organism>
<dbReference type="AlphaFoldDB" id="A0A9P0KMZ7"/>